<dbReference type="InterPro" id="IPR023408">
    <property type="entry name" value="MscS_beta-dom_sf"/>
</dbReference>
<evidence type="ECO:0008006" key="12">
    <source>
        <dbReference type="Google" id="ProtNLM"/>
    </source>
</evidence>
<dbReference type="Proteomes" id="UP000075604">
    <property type="component" value="Unassembled WGS sequence"/>
</dbReference>
<evidence type="ECO:0000256" key="6">
    <source>
        <dbReference type="ARBA" id="ARBA00023136"/>
    </source>
</evidence>
<comment type="similarity">
    <text evidence="2">Belongs to the MscS (TC 1.A.23) family.</text>
</comment>
<dbReference type="Gene3D" id="3.30.70.100">
    <property type="match status" value="1"/>
</dbReference>
<dbReference type="GO" id="GO:0005886">
    <property type="term" value="C:plasma membrane"/>
    <property type="evidence" value="ECO:0007669"/>
    <property type="project" value="UniProtKB-SubCell"/>
</dbReference>
<dbReference type="Pfam" id="PF21088">
    <property type="entry name" value="MS_channel_1st"/>
    <property type="match status" value="1"/>
</dbReference>
<evidence type="ECO:0000259" key="8">
    <source>
        <dbReference type="Pfam" id="PF00924"/>
    </source>
</evidence>
<comment type="caution">
    <text evidence="10">The sequence shown here is derived from an EMBL/GenBank/DDBJ whole genome shotgun (WGS) entry which is preliminary data.</text>
</comment>
<dbReference type="Pfam" id="PF00924">
    <property type="entry name" value="MS_channel_2nd"/>
    <property type="match status" value="1"/>
</dbReference>
<dbReference type="InterPro" id="IPR011066">
    <property type="entry name" value="MscS_channel_C_sf"/>
</dbReference>
<dbReference type="InterPro" id="IPR006685">
    <property type="entry name" value="MscS_channel_2nd"/>
</dbReference>
<evidence type="ECO:0000256" key="4">
    <source>
        <dbReference type="ARBA" id="ARBA00022692"/>
    </source>
</evidence>
<feature type="transmembrane region" description="Helical" evidence="7">
    <location>
        <begin position="81"/>
        <end position="112"/>
    </location>
</feature>
<comment type="subcellular location">
    <subcellularLocation>
        <location evidence="1">Cell membrane</location>
        <topology evidence="1">Multi-pass membrane protein</topology>
    </subcellularLocation>
</comment>
<dbReference type="InterPro" id="IPR010920">
    <property type="entry name" value="LSM_dom_sf"/>
</dbReference>
<dbReference type="SUPFAM" id="SSF50182">
    <property type="entry name" value="Sm-like ribonucleoproteins"/>
    <property type="match status" value="1"/>
</dbReference>
<keyword evidence="5 7" id="KW-1133">Transmembrane helix</keyword>
<dbReference type="InterPro" id="IPR049142">
    <property type="entry name" value="MS_channel_1st"/>
</dbReference>
<feature type="domain" description="Mechanosensitive ion channel MscS" evidence="8">
    <location>
        <begin position="99"/>
        <end position="164"/>
    </location>
</feature>
<dbReference type="PANTHER" id="PTHR30221:SF8">
    <property type="entry name" value="SMALL-CONDUCTANCE MECHANOSENSITIVE CHANNEL"/>
    <property type="match status" value="1"/>
</dbReference>
<proteinExistence type="inferred from homology"/>
<dbReference type="SUPFAM" id="SSF82861">
    <property type="entry name" value="Mechanosensitive channel protein MscS (YggB), transmembrane region"/>
    <property type="match status" value="1"/>
</dbReference>
<dbReference type="Gene3D" id="1.10.287.1260">
    <property type="match status" value="1"/>
</dbReference>
<protein>
    <recommendedName>
        <fullName evidence="12">Mechanosensitive ion channel protein</fullName>
    </recommendedName>
</protein>
<feature type="transmembrane region" description="Helical" evidence="7">
    <location>
        <begin position="12"/>
        <end position="29"/>
    </location>
</feature>
<reference evidence="10 11" key="1">
    <citation type="submission" date="2014-02" db="EMBL/GenBank/DDBJ databases">
        <title>The small core and large imbalanced accessory genome model reveals a collaborative survival strategy of Sorangium cellulosum strains in nature.</title>
        <authorList>
            <person name="Han K."/>
            <person name="Peng R."/>
            <person name="Blom J."/>
            <person name="Li Y.-Z."/>
        </authorList>
    </citation>
    <scope>NUCLEOTIDE SEQUENCE [LARGE SCALE GENOMIC DNA]</scope>
    <source>
        <strain evidence="10 11">So0157-18</strain>
    </source>
</reference>
<evidence type="ECO:0000256" key="5">
    <source>
        <dbReference type="ARBA" id="ARBA00022989"/>
    </source>
</evidence>
<gene>
    <name evidence="10" type="ORF">BE04_40240</name>
</gene>
<dbReference type="InterPro" id="IPR045275">
    <property type="entry name" value="MscS_archaea/bacteria_type"/>
</dbReference>
<dbReference type="InterPro" id="IPR008910">
    <property type="entry name" value="MSC_TM_helix"/>
</dbReference>
<evidence type="ECO:0000256" key="1">
    <source>
        <dbReference type="ARBA" id="ARBA00004651"/>
    </source>
</evidence>
<evidence type="ECO:0000256" key="2">
    <source>
        <dbReference type="ARBA" id="ARBA00008017"/>
    </source>
</evidence>
<dbReference type="PROSITE" id="PS01246">
    <property type="entry name" value="UPF0003"/>
    <property type="match status" value="1"/>
</dbReference>
<evidence type="ECO:0000313" key="10">
    <source>
        <dbReference type="EMBL" id="KYF59699.1"/>
    </source>
</evidence>
<dbReference type="Gene3D" id="2.30.30.60">
    <property type="match status" value="1"/>
</dbReference>
<feature type="transmembrane region" description="Helical" evidence="7">
    <location>
        <begin position="50"/>
        <end position="69"/>
    </location>
</feature>
<dbReference type="SUPFAM" id="SSF82689">
    <property type="entry name" value="Mechanosensitive channel protein MscS (YggB), C-terminal domain"/>
    <property type="match status" value="1"/>
</dbReference>
<evidence type="ECO:0000256" key="7">
    <source>
        <dbReference type="SAM" id="Phobius"/>
    </source>
</evidence>
<dbReference type="EMBL" id="JELX01001228">
    <property type="protein sequence ID" value="KYF59699.1"/>
    <property type="molecule type" value="Genomic_DNA"/>
</dbReference>
<accession>A0A150PVG9</accession>
<evidence type="ECO:0000313" key="11">
    <source>
        <dbReference type="Proteomes" id="UP000075604"/>
    </source>
</evidence>
<dbReference type="Pfam" id="PF05552">
    <property type="entry name" value="MS_channel_1st_1"/>
    <property type="match status" value="1"/>
</dbReference>
<dbReference type="PANTHER" id="PTHR30221">
    <property type="entry name" value="SMALL-CONDUCTANCE MECHANOSENSITIVE CHANNEL"/>
    <property type="match status" value="1"/>
</dbReference>
<dbReference type="GO" id="GO:0008381">
    <property type="term" value="F:mechanosensitive monoatomic ion channel activity"/>
    <property type="evidence" value="ECO:0007669"/>
    <property type="project" value="InterPro"/>
</dbReference>
<organism evidence="10 11">
    <name type="scientific">Sorangium cellulosum</name>
    <name type="common">Polyangium cellulosum</name>
    <dbReference type="NCBI Taxonomy" id="56"/>
    <lineage>
        <taxon>Bacteria</taxon>
        <taxon>Pseudomonadati</taxon>
        <taxon>Myxococcota</taxon>
        <taxon>Polyangia</taxon>
        <taxon>Polyangiales</taxon>
        <taxon>Polyangiaceae</taxon>
        <taxon>Sorangium</taxon>
    </lineage>
</organism>
<sequence length="270" mass="28865">MNIEELTPSLATLRAIATAIVILVAGWLASKWAYRIAVKTLSSSHLDQALARFLASMLRYVVLAATFIASMETVGIHTTSLVAVVASAGLAVGLALQGSLSNFASGVLILFFKHFQLGDKIAIGDHRGIVEDIGLFTTTLVSTDNEKIVIPNASVTNGPIVNFSDRGLLRGAVTVNVEGRLRDLGPAMAAMVRAAKRAGGVAQEPAPTVFLTDMEDGSLDLTLTAWYRAVDEDESMHNLRVAVLEELDAAGIKLMNRTQLILHQRSKMPS</sequence>
<keyword evidence="4 7" id="KW-0812">Transmembrane</keyword>
<keyword evidence="6 7" id="KW-0472">Membrane</keyword>
<name>A0A150PVG9_SORCE</name>
<dbReference type="InterPro" id="IPR006686">
    <property type="entry name" value="MscS_channel_CS"/>
</dbReference>
<dbReference type="AlphaFoldDB" id="A0A150PVG9"/>
<keyword evidence="3" id="KW-1003">Cell membrane</keyword>
<evidence type="ECO:0000256" key="3">
    <source>
        <dbReference type="ARBA" id="ARBA00022475"/>
    </source>
</evidence>
<dbReference type="InterPro" id="IPR011014">
    <property type="entry name" value="MscS_channel_TM-2"/>
</dbReference>
<feature type="domain" description="Mechanosensitive ion channel transmembrane helices 2/3" evidence="9">
    <location>
        <begin position="57"/>
        <end position="97"/>
    </location>
</feature>
<evidence type="ECO:0000259" key="9">
    <source>
        <dbReference type="Pfam" id="PF21088"/>
    </source>
</evidence>